<reference evidence="7 8" key="1">
    <citation type="journal article" date="2018" name="New Phytol.">
        <title>Comparative genomics and transcriptomics depict ericoid mycorrhizal fungi as versatile saprotrophs and plant mutualists.</title>
        <authorList>
            <person name="Martino E."/>
            <person name="Morin E."/>
            <person name="Grelet G.A."/>
            <person name="Kuo A."/>
            <person name="Kohler A."/>
            <person name="Daghino S."/>
            <person name="Barry K.W."/>
            <person name="Cichocki N."/>
            <person name="Clum A."/>
            <person name="Dockter R.B."/>
            <person name="Hainaut M."/>
            <person name="Kuo R.C."/>
            <person name="LaButti K."/>
            <person name="Lindahl B.D."/>
            <person name="Lindquist E.A."/>
            <person name="Lipzen A."/>
            <person name="Khouja H.R."/>
            <person name="Magnuson J."/>
            <person name="Murat C."/>
            <person name="Ohm R.A."/>
            <person name="Singer S.W."/>
            <person name="Spatafora J.W."/>
            <person name="Wang M."/>
            <person name="Veneault-Fourrey C."/>
            <person name="Henrissat B."/>
            <person name="Grigoriev I.V."/>
            <person name="Martin F.M."/>
            <person name="Perotto S."/>
        </authorList>
    </citation>
    <scope>NUCLEOTIDE SEQUENCE [LARGE SCALE GENOMIC DNA]</scope>
    <source>
        <strain evidence="7 8">ATCC 22711</strain>
    </source>
</reference>
<sequence>MAVFEVILESIRLVGPVNVLLLASLSFLILRSIYRIYFHPLSHIPGPILPKITNFWLYYHIYFGDEITCTNRMHAKYGPIVRVSPNEVDISDIDAVQPIYVAKGGFKKTPNYANFDIDGHKTIFSTTDMDYRAPRAKAIVSMFSTKSIRDNQEALYGCVDRMVERLREEAEESKRTGKPVNVLNTGRALAVDGMTTHLFHENYNGTSEKAQRLSVSSFVDAFVAVGRIFYLPSTLFHLFEWSVDKFTNHERTDLSMEVVDKYVSNLVDSTPKGALNYPGRLMAIGLTRDELKAQCKDLIFAGTDSTGHNVASMCRYLAMHPSKYQRLRAEILANDHAPADQKLDAQSLPYLSACVKECLRISMANPSRPPRIVPKGGWVFKNTTFPAGAWVGVSAYELHFNPVAFPDPFSFIPERWFEGDEHWTEQGSRYWFAFGAGPRMCIARNLATTELYLATERVALRDVLKGARPGKPVEWYQWFNASVKGESIDMFWDKDTDEKEKVEV</sequence>
<keyword evidence="6" id="KW-0472">Membrane</keyword>
<dbReference type="InterPro" id="IPR002401">
    <property type="entry name" value="Cyt_P450_E_grp-I"/>
</dbReference>
<dbReference type="PROSITE" id="PS00086">
    <property type="entry name" value="CYTOCHROME_P450"/>
    <property type="match status" value="1"/>
</dbReference>
<comment type="cofactor">
    <cofactor evidence="1 4">
        <name>heme</name>
        <dbReference type="ChEBI" id="CHEBI:30413"/>
    </cofactor>
</comment>
<dbReference type="CDD" id="cd11062">
    <property type="entry name" value="CYP58-like"/>
    <property type="match status" value="1"/>
</dbReference>
<dbReference type="EMBL" id="KZ679008">
    <property type="protein sequence ID" value="PSS23090.1"/>
    <property type="molecule type" value="Genomic_DNA"/>
</dbReference>
<feature type="binding site" description="axial binding residue" evidence="4">
    <location>
        <position position="441"/>
    </location>
    <ligand>
        <name>heme</name>
        <dbReference type="ChEBI" id="CHEBI:30413"/>
    </ligand>
    <ligandPart>
        <name>Fe</name>
        <dbReference type="ChEBI" id="CHEBI:18248"/>
    </ligandPart>
</feature>
<dbReference type="GO" id="GO:0016705">
    <property type="term" value="F:oxidoreductase activity, acting on paired donors, with incorporation or reduction of molecular oxygen"/>
    <property type="evidence" value="ECO:0007669"/>
    <property type="project" value="InterPro"/>
</dbReference>
<evidence type="ECO:0000256" key="5">
    <source>
        <dbReference type="RuleBase" id="RU000461"/>
    </source>
</evidence>
<evidence type="ECO:0008006" key="9">
    <source>
        <dbReference type="Google" id="ProtNLM"/>
    </source>
</evidence>
<dbReference type="GO" id="GO:0004497">
    <property type="term" value="F:monooxygenase activity"/>
    <property type="evidence" value="ECO:0007669"/>
    <property type="project" value="UniProtKB-KW"/>
</dbReference>
<dbReference type="Gene3D" id="1.10.630.10">
    <property type="entry name" value="Cytochrome P450"/>
    <property type="match status" value="1"/>
</dbReference>
<proteinExistence type="inferred from homology"/>
<feature type="transmembrane region" description="Helical" evidence="6">
    <location>
        <begin position="13"/>
        <end position="34"/>
    </location>
</feature>
<dbReference type="PRINTS" id="PR00463">
    <property type="entry name" value="EP450I"/>
</dbReference>
<protein>
    <recommendedName>
        <fullName evidence="9">Cytochrome P450</fullName>
    </recommendedName>
</protein>
<dbReference type="InterPro" id="IPR001128">
    <property type="entry name" value="Cyt_P450"/>
</dbReference>
<keyword evidence="5" id="KW-0560">Oxidoreductase</keyword>
<dbReference type="InterPro" id="IPR036396">
    <property type="entry name" value="Cyt_P450_sf"/>
</dbReference>
<keyword evidence="6" id="KW-1133">Transmembrane helix</keyword>
<keyword evidence="8" id="KW-1185">Reference proteome</keyword>
<evidence type="ECO:0000313" key="8">
    <source>
        <dbReference type="Proteomes" id="UP000241818"/>
    </source>
</evidence>
<keyword evidence="4 5" id="KW-0349">Heme</keyword>
<dbReference type="Pfam" id="PF00067">
    <property type="entry name" value="p450"/>
    <property type="match status" value="1"/>
</dbReference>
<evidence type="ECO:0000256" key="2">
    <source>
        <dbReference type="ARBA" id="ARBA00022723"/>
    </source>
</evidence>
<dbReference type="OrthoDB" id="1470350at2759"/>
<evidence type="ECO:0000313" key="7">
    <source>
        <dbReference type="EMBL" id="PSS23090.1"/>
    </source>
</evidence>
<evidence type="ECO:0000256" key="3">
    <source>
        <dbReference type="ARBA" id="ARBA00023004"/>
    </source>
</evidence>
<dbReference type="GeneID" id="36573411"/>
<dbReference type="PANTHER" id="PTHR24305">
    <property type="entry name" value="CYTOCHROME P450"/>
    <property type="match status" value="1"/>
</dbReference>
<keyword evidence="2 4" id="KW-0479">Metal-binding</keyword>
<dbReference type="AlphaFoldDB" id="A0A2T3B889"/>
<evidence type="ECO:0000256" key="1">
    <source>
        <dbReference type="ARBA" id="ARBA00001971"/>
    </source>
</evidence>
<dbReference type="InterPro" id="IPR017972">
    <property type="entry name" value="Cyt_P450_CS"/>
</dbReference>
<keyword evidence="3 4" id="KW-0408">Iron</keyword>
<dbReference type="Proteomes" id="UP000241818">
    <property type="component" value="Unassembled WGS sequence"/>
</dbReference>
<comment type="similarity">
    <text evidence="5">Belongs to the cytochrome P450 family.</text>
</comment>
<dbReference type="GO" id="GO:0005506">
    <property type="term" value="F:iron ion binding"/>
    <property type="evidence" value="ECO:0007669"/>
    <property type="project" value="InterPro"/>
</dbReference>
<gene>
    <name evidence="7" type="ORF">M430DRAFT_26023</name>
</gene>
<organism evidence="7 8">
    <name type="scientific">Amorphotheca resinae ATCC 22711</name>
    <dbReference type="NCBI Taxonomy" id="857342"/>
    <lineage>
        <taxon>Eukaryota</taxon>
        <taxon>Fungi</taxon>
        <taxon>Dikarya</taxon>
        <taxon>Ascomycota</taxon>
        <taxon>Pezizomycotina</taxon>
        <taxon>Leotiomycetes</taxon>
        <taxon>Helotiales</taxon>
        <taxon>Amorphothecaceae</taxon>
        <taxon>Amorphotheca</taxon>
    </lineage>
</organism>
<keyword evidence="5" id="KW-0503">Monooxygenase</keyword>
<dbReference type="InParanoid" id="A0A2T3B889"/>
<accession>A0A2T3B889</accession>
<dbReference type="GO" id="GO:0020037">
    <property type="term" value="F:heme binding"/>
    <property type="evidence" value="ECO:0007669"/>
    <property type="project" value="InterPro"/>
</dbReference>
<evidence type="ECO:0000256" key="6">
    <source>
        <dbReference type="SAM" id="Phobius"/>
    </source>
</evidence>
<dbReference type="STRING" id="857342.A0A2T3B889"/>
<evidence type="ECO:0000256" key="4">
    <source>
        <dbReference type="PIRSR" id="PIRSR602401-1"/>
    </source>
</evidence>
<dbReference type="PANTHER" id="PTHR24305:SF156">
    <property type="entry name" value="P450, PUTATIVE (EUROFUNG)-RELATED"/>
    <property type="match status" value="1"/>
</dbReference>
<name>A0A2T3B889_AMORE</name>
<dbReference type="SUPFAM" id="SSF48264">
    <property type="entry name" value="Cytochrome P450"/>
    <property type="match status" value="1"/>
</dbReference>
<dbReference type="RefSeq" id="XP_024723136.1">
    <property type="nucleotide sequence ID" value="XM_024865330.1"/>
</dbReference>
<keyword evidence="6" id="KW-0812">Transmembrane</keyword>
<dbReference type="InterPro" id="IPR050121">
    <property type="entry name" value="Cytochrome_P450_monoxygenase"/>
</dbReference>
<dbReference type="PRINTS" id="PR00385">
    <property type="entry name" value="P450"/>
</dbReference>